<evidence type="ECO:0000313" key="6">
    <source>
        <dbReference type="EMBL" id="ACV60993.1"/>
    </source>
</evidence>
<dbReference type="GO" id="GO:0005829">
    <property type="term" value="C:cytosol"/>
    <property type="evidence" value="ECO:0007669"/>
    <property type="project" value="TreeGrafter"/>
</dbReference>
<dbReference type="HOGENOM" id="CLU_707177_0_0_9"/>
<keyword evidence="1" id="KW-0436">Ligase</keyword>
<dbReference type="RefSeq" id="WP_012813445.1">
    <property type="nucleotide sequence ID" value="NC_013216.1"/>
</dbReference>
<feature type="domain" description="ATP-grasp" evidence="5">
    <location>
        <begin position="88"/>
        <end position="279"/>
    </location>
</feature>
<gene>
    <name evidence="6" type="ordered locus">Dtox_0029</name>
</gene>
<dbReference type="NCBIfam" id="TIGR03909">
    <property type="entry name" value="pyrrolys_PylC"/>
    <property type="match status" value="1"/>
</dbReference>
<dbReference type="InterPro" id="IPR016185">
    <property type="entry name" value="PreATP-grasp_dom_sf"/>
</dbReference>
<evidence type="ECO:0000256" key="2">
    <source>
        <dbReference type="ARBA" id="ARBA00022741"/>
    </source>
</evidence>
<dbReference type="InterPro" id="IPR023890">
    <property type="entry name" value="Pyrrolys_PylC"/>
</dbReference>
<proteinExistence type="predicted"/>
<keyword evidence="7" id="KW-1185">Reference proteome</keyword>
<organism evidence="6 7">
    <name type="scientific">Desulfofarcimen acetoxidans (strain ATCC 49208 / DSM 771 / KCTC 5769 / VKM B-1644 / 5575)</name>
    <name type="common">Desulfotomaculum acetoxidans</name>
    <dbReference type="NCBI Taxonomy" id="485916"/>
    <lineage>
        <taxon>Bacteria</taxon>
        <taxon>Bacillati</taxon>
        <taxon>Bacillota</taxon>
        <taxon>Clostridia</taxon>
        <taxon>Eubacteriales</taxon>
        <taxon>Peptococcaceae</taxon>
        <taxon>Desulfofarcimen</taxon>
    </lineage>
</organism>
<keyword evidence="3 4" id="KW-0067">ATP-binding</keyword>
<evidence type="ECO:0000313" key="7">
    <source>
        <dbReference type="Proteomes" id="UP000002217"/>
    </source>
</evidence>
<protein>
    <recommendedName>
        <fullName evidence="5">ATP-grasp domain-containing protein</fullName>
    </recommendedName>
</protein>
<dbReference type="GO" id="GO:0071524">
    <property type="term" value="P:pyrrolysine biosynthetic process"/>
    <property type="evidence" value="ECO:0007669"/>
    <property type="project" value="InterPro"/>
</dbReference>
<keyword evidence="2 4" id="KW-0547">Nucleotide-binding</keyword>
<dbReference type="OrthoDB" id="5415832at2"/>
<dbReference type="InterPro" id="IPR003806">
    <property type="entry name" value="ATP-grasp_PylC-type"/>
</dbReference>
<evidence type="ECO:0000256" key="3">
    <source>
        <dbReference type="ARBA" id="ARBA00022840"/>
    </source>
</evidence>
<dbReference type="SUPFAM" id="SSF56059">
    <property type="entry name" value="Glutathione synthetase ATP-binding domain-like"/>
    <property type="match status" value="1"/>
</dbReference>
<accession>C8VVD0</accession>
<dbReference type="PROSITE" id="PS50975">
    <property type="entry name" value="ATP_GRASP"/>
    <property type="match status" value="1"/>
</dbReference>
<dbReference type="SMR" id="C8VVD0"/>
<dbReference type="Proteomes" id="UP000002217">
    <property type="component" value="Chromosome"/>
</dbReference>
<dbReference type="STRING" id="485916.Dtox_0029"/>
<dbReference type="GO" id="GO:0046872">
    <property type="term" value="F:metal ion binding"/>
    <property type="evidence" value="ECO:0007669"/>
    <property type="project" value="InterPro"/>
</dbReference>
<reference evidence="6 7" key="1">
    <citation type="journal article" date="2009" name="Stand. Genomic Sci.">
        <title>Complete genome sequence of Desulfotomaculum acetoxidans type strain (5575).</title>
        <authorList>
            <person name="Spring S."/>
            <person name="Lapidus A."/>
            <person name="Schroder M."/>
            <person name="Gleim D."/>
            <person name="Sims D."/>
            <person name="Meincke L."/>
            <person name="Glavina Del Rio T."/>
            <person name="Tice H."/>
            <person name="Copeland A."/>
            <person name="Cheng J.F."/>
            <person name="Lucas S."/>
            <person name="Chen F."/>
            <person name="Nolan M."/>
            <person name="Bruce D."/>
            <person name="Goodwin L."/>
            <person name="Pitluck S."/>
            <person name="Ivanova N."/>
            <person name="Mavromatis K."/>
            <person name="Mikhailova N."/>
            <person name="Pati A."/>
            <person name="Chen A."/>
            <person name="Palaniappan K."/>
            <person name="Land M."/>
            <person name="Hauser L."/>
            <person name="Chang Y.J."/>
            <person name="Jeffries C.D."/>
            <person name="Chain P."/>
            <person name="Saunders E."/>
            <person name="Brettin T."/>
            <person name="Detter J.C."/>
            <person name="Goker M."/>
            <person name="Bristow J."/>
            <person name="Eisen J.A."/>
            <person name="Markowitz V."/>
            <person name="Hugenholtz P."/>
            <person name="Kyrpides N.C."/>
            <person name="Klenk H.P."/>
            <person name="Han C."/>
        </authorList>
    </citation>
    <scope>NUCLEOTIDE SEQUENCE [LARGE SCALE GENOMIC DNA]</scope>
    <source>
        <strain evidence="7">ATCC 49208 / DSM 771 / VKM B-1644</strain>
    </source>
</reference>
<name>C8VVD0_DESAS</name>
<dbReference type="GO" id="GO:0016874">
    <property type="term" value="F:ligase activity"/>
    <property type="evidence" value="ECO:0007669"/>
    <property type="project" value="UniProtKB-KW"/>
</dbReference>
<evidence type="ECO:0000256" key="4">
    <source>
        <dbReference type="PROSITE-ProRule" id="PRU00409"/>
    </source>
</evidence>
<evidence type="ECO:0000256" key="1">
    <source>
        <dbReference type="ARBA" id="ARBA00022598"/>
    </source>
</evidence>
<dbReference type="PANTHER" id="PTHR43055:SF1">
    <property type="entry name" value="FORMATE-DEPENDENT PHOSPHORIBOSYLGLYCINAMIDE FORMYLTRANSFERASE"/>
    <property type="match status" value="1"/>
</dbReference>
<dbReference type="GO" id="GO:0005524">
    <property type="term" value="F:ATP binding"/>
    <property type="evidence" value="ECO:0007669"/>
    <property type="project" value="UniProtKB-UniRule"/>
</dbReference>
<evidence type="ECO:0000259" key="5">
    <source>
        <dbReference type="PROSITE" id="PS50975"/>
    </source>
</evidence>
<dbReference type="Gene3D" id="3.40.50.720">
    <property type="entry name" value="NAD(P)-binding Rossmann-like Domain"/>
    <property type="match status" value="1"/>
</dbReference>
<dbReference type="Pfam" id="PF02655">
    <property type="entry name" value="ATP-grasp_3"/>
    <property type="match status" value="1"/>
</dbReference>
<dbReference type="PANTHER" id="PTHR43055">
    <property type="entry name" value="FORMATE-DEPENDENT PHOSPHORIBOSYLGLYCINAMIDE FORMYLTRANSFERASE"/>
    <property type="match status" value="1"/>
</dbReference>
<dbReference type="KEGG" id="dae:Dtox_0029"/>
<dbReference type="Pfam" id="PF21360">
    <property type="entry name" value="PylC-like_N"/>
    <property type="match status" value="1"/>
</dbReference>
<dbReference type="Gene3D" id="3.30.470.20">
    <property type="entry name" value="ATP-grasp fold, B domain"/>
    <property type="match status" value="1"/>
</dbReference>
<dbReference type="SUPFAM" id="SSF52440">
    <property type="entry name" value="PreATP-grasp domain"/>
    <property type="match status" value="1"/>
</dbReference>
<sequence length="386" mass="42895">MLVAIMGGKLQGVEAAYLSRQAGWKAVLVDRNRDAPAAGMCDNFIQADLMEKDKLVDLFKKVKLVIPAVENSEVLENIKECALAAGVKIIYDSAAYALSSSKIESDKLFARLDLPVPKPWSGCGFPVVIKPSGASGSENVYKINSLRDFNELTLKLGNLDSWVKQEYLRGPSYSIEVIGCKGDYQTFQITELEMDAAHDCKRVLAPAQLSTEKQDEFKSQAVKIARALNLNGIMDVEVILHDEKFKVLEIDARLPSQTPTVVYKATGINMLEVLWPGGLKRREKQEIGMTRGVVYEHIKVRSNRLIEVGGEHIMAGAGRLHILKKFFGADEAISNYDRDKTEWVATLIITGKNRQEAWLKRTAVIKNIMQEFAVEDCMDTGISNKG</sequence>
<dbReference type="InterPro" id="IPR011761">
    <property type="entry name" value="ATP-grasp"/>
</dbReference>
<dbReference type="InterPro" id="IPR048764">
    <property type="entry name" value="PylC_N"/>
</dbReference>
<dbReference type="eggNOG" id="COG0026">
    <property type="taxonomic scope" value="Bacteria"/>
</dbReference>
<dbReference type="AlphaFoldDB" id="C8VVD0"/>
<dbReference type="EMBL" id="CP001720">
    <property type="protein sequence ID" value="ACV60993.1"/>
    <property type="molecule type" value="Genomic_DNA"/>
</dbReference>